<dbReference type="SMART" id="SM00327">
    <property type="entry name" value="VWA"/>
    <property type="match status" value="1"/>
</dbReference>
<dbReference type="PANTHER" id="PTHR36846">
    <property type="entry name" value="PROTEIN VIAA"/>
    <property type="match status" value="1"/>
</dbReference>
<dbReference type="Pfam" id="PF05762">
    <property type="entry name" value="VWA_CoxE"/>
    <property type="match status" value="1"/>
</dbReference>
<dbReference type="InterPro" id="IPR008912">
    <property type="entry name" value="Uncharacterised_CoxE"/>
</dbReference>
<organism evidence="2 3">
    <name type="scientific">Psychromonas ingrahamii (strain DSM 17664 / CCUG 51855 / 37)</name>
    <dbReference type="NCBI Taxonomy" id="357804"/>
    <lineage>
        <taxon>Bacteria</taxon>
        <taxon>Pseudomonadati</taxon>
        <taxon>Pseudomonadota</taxon>
        <taxon>Gammaproteobacteria</taxon>
        <taxon>Alteromonadales</taxon>
        <taxon>Psychromonadaceae</taxon>
        <taxon>Psychromonas</taxon>
    </lineage>
</organism>
<dbReference type="STRING" id="357804.Ping_2514"/>
<dbReference type="Gene3D" id="3.40.50.410">
    <property type="entry name" value="von Willebrand factor, type A domain"/>
    <property type="match status" value="1"/>
</dbReference>
<dbReference type="InterPro" id="IPR002035">
    <property type="entry name" value="VWF_A"/>
</dbReference>
<dbReference type="InterPro" id="IPR036465">
    <property type="entry name" value="vWFA_dom_sf"/>
</dbReference>
<dbReference type="PANTHER" id="PTHR36846:SF1">
    <property type="entry name" value="PROTEIN VIAA"/>
    <property type="match status" value="1"/>
</dbReference>
<proteinExistence type="predicted"/>
<feature type="domain" description="VWFA" evidence="1">
    <location>
        <begin position="351"/>
        <end position="516"/>
    </location>
</feature>
<dbReference type="RefSeq" id="WP_011770795.1">
    <property type="nucleotide sequence ID" value="NC_008709.1"/>
</dbReference>
<dbReference type="SUPFAM" id="SSF53300">
    <property type="entry name" value="vWA-like"/>
    <property type="match status" value="1"/>
</dbReference>
<evidence type="ECO:0000259" key="1">
    <source>
        <dbReference type="SMART" id="SM00327"/>
    </source>
</evidence>
<dbReference type="KEGG" id="pin:Ping_2514"/>
<dbReference type="HOGENOM" id="CLU_022130_1_0_6"/>
<dbReference type="AlphaFoldDB" id="A1SXM0"/>
<dbReference type="GO" id="GO:0005829">
    <property type="term" value="C:cytosol"/>
    <property type="evidence" value="ECO:0007669"/>
    <property type="project" value="TreeGrafter"/>
</dbReference>
<gene>
    <name evidence="2" type="ordered locus">Ping_2514</name>
</gene>
<dbReference type="eggNOG" id="COG2425">
    <property type="taxonomic scope" value="Bacteria"/>
</dbReference>
<evidence type="ECO:0000313" key="3">
    <source>
        <dbReference type="Proteomes" id="UP000000639"/>
    </source>
</evidence>
<dbReference type="EMBL" id="CP000510">
    <property type="protein sequence ID" value="ABM04235.1"/>
    <property type="molecule type" value="Genomic_DNA"/>
</dbReference>
<sequence length="529" mass="60462">MTDYATSVGTSLENKYSNLFKKNTSLSVLMAGKLTEFNNHVEREISTKFDLSHFELLLEKSEQSLLSHNKSNHIESAQEDYKHYTQFVNQAKLHLNPYWGKVIHALSEKVSVKEKIEPKVENKHSKDQRYFAMVSTSKRKTLQNKVTAALDPLLTRTHLLGEWRKQIEQKRVEWELNLIHKLQQKFLEKMEEWLRYLSALINSIDDIGFDLGYFLDFSKGELSESDIEQIKKWLNYIQNDKGAQLLCDLLGKIRQVSHSDKIEIANKIIDVPSQYIDSNSKEEIVGIKLGQELEHVLPSEFALLSDPSTSILFDLKYIESRLMCFDMVGIQNSVDQIEIEEEVTVQEENTKGPMVICVDTSGSMHGSPEAIAKAVTLFLSSTAQKEKRDCYLINFSTSIETLDLSGNYSIKTLIDFLRKSFHGGTDVAPAINHGLKVMQNDTYENADMLIISDFVMSYLPDKTVKNIGVLRESGNRFYSLCIGNAFMSNRLSAIFDREWIYNPATTSIKELIGFQCEVENAMKENNVII</sequence>
<name>A1SXM0_PSYIN</name>
<dbReference type="Proteomes" id="UP000000639">
    <property type="component" value="Chromosome"/>
</dbReference>
<dbReference type="OrthoDB" id="387240at2"/>
<keyword evidence="3" id="KW-1185">Reference proteome</keyword>
<reference evidence="2 3" key="1">
    <citation type="submission" date="2007-01" db="EMBL/GenBank/DDBJ databases">
        <title>Complete sequence of Psychromonas ingrahamii 37.</title>
        <authorList>
            <consortium name="US DOE Joint Genome Institute"/>
            <person name="Copeland A."/>
            <person name="Lucas S."/>
            <person name="Lapidus A."/>
            <person name="Barry K."/>
            <person name="Detter J.C."/>
            <person name="Glavina del Rio T."/>
            <person name="Hammon N."/>
            <person name="Israni S."/>
            <person name="Dalin E."/>
            <person name="Tice H."/>
            <person name="Pitluck S."/>
            <person name="Thompson L.S."/>
            <person name="Brettin T."/>
            <person name="Bruce D."/>
            <person name="Han C."/>
            <person name="Tapia R."/>
            <person name="Schmutz J."/>
            <person name="Larimer F."/>
            <person name="Land M."/>
            <person name="Hauser L."/>
            <person name="Kyrpides N."/>
            <person name="Ivanova N."/>
            <person name="Staley J."/>
            <person name="Richardson P."/>
        </authorList>
    </citation>
    <scope>NUCLEOTIDE SEQUENCE [LARGE SCALE GENOMIC DNA]</scope>
    <source>
        <strain evidence="2 3">37</strain>
    </source>
</reference>
<accession>A1SXM0</accession>
<evidence type="ECO:0000313" key="2">
    <source>
        <dbReference type="EMBL" id="ABM04235.1"/>
    </source>
</evidence>
<protein>
    <submittedName>
        <fullName evidence="2">von Willebrand factor, type A</fullName>
    </submittedName>
</protein>